<dbReference type="AlphaFoldDB" id="A0A8S3T8T6"/>
<keyword evidence="4" id="KW-0297">G-protein coupled receptor</keyword>
<evidence type="ECO:0000256" key="6">
    <source>
        <dbReference type="ARBA" id="ARBA00023170"/>
    </source>
</evidence>
<keyword evidence="7" id="KW-0807">Transducer</keyword>
<evidence type="ECO:0000313" key="10">
    <source>
        <dbReference type="EMBL" id="CAG2229945.1"/>
    </source>
</evidence>
<evidence type="ECO:0000256" key="2">
    <source>
        <dbReference type="ARBA" id="ARBA00022692"/>
    </source>
</evidence>
<dbReference type="PROSITE" id="PS50262">
    <property type="entry name" value="G_PROTEIN_RECEP_F1_2"/>
    <property type="match status" value="1"/>
</dbReference>
<sequence length="399" mass="45830">MLVVIASERYRRICKPYGNQMSEKHARYALFGVVLFAIIATLPALYVYGIKTLHLKVSGQMIEGSECTWSDEVAGSVIGYAYYAWGLLVILVCMFLLVILYTLVGLHLRRHTIKVQSTIKIKHRRRKSTNRRSVLGSLKIRRKSRQIRSADSKALQNQGDKSKINARHSAPIRLSKVTDYKPSIRRKSTFNVLDPQQMNTIKMLSFKQTDFLTIQPFCENVKTSLDDTGITECSCTASFDIKIDGKGINSEENKTLYDSYKEIQQIGVGVDKCQTPNENKITDPNSTYEMKTLPKRGTIMRKTKTFISDREQRITKVLFTITLLFIFSFLPYIIILIVYSANPSYEESLTSTPLYPIYLIGLRLYLVNNVANSLLYISFDLKFRKHFLNIYKKLMNKKS</sequence>
<dbReference type="PANTHER" id="PTHR24238">
    <property type="entry name" value="G-PROTEIN COUPLED RECEPTOR"/>
    <property type="match status" value="1"/>
</dbReference>
<accession>A0A8S3T8T6</accession>
<keyword evidence="5 8" id="KW-0472">Membrane</keyword>
<evidence type="ECO:0000256" key="3">
    <source>
        <dbReference type="ARBA" id="ARBA00022989"/>
    </source>
</evidence>
<dbReference type="Gene3D" id="1.20.1070.10">
    <property type="entry name" value="Rhodopsin 7-helix transmembrane proteins"/>
    <property type="match status" value="2"/>
</dbReference>
<dbReference type="Pfam" id="PF00001">
    <property type="entry name" value="7tm_1"/>
    <property type="match status" value="1"/>
</dbReference>
<evidence type="ECO:0000256" key="1">
    <source>
        <dbReference type="ARBA" id="ARBA00004141"/>
    </source>
</evidence>
<dbReference type="GO" id="GO:0004930">
    <property type="term" value="F:G protein-coupled receptor activity"/>
    <property type="evidence" value="ECO:0007669"/>
    <property type="project" value="UniProtKB-KW"/>
</dbReference>
<feature type="transmembrane region" description="Helical" evidence="8">
    <location>
        <begin position="28"/>
        <end position="48"/>
    </location>
</feature>
<evidence type="ECO:0000256" key="7">
    <source>
        <dbReference type="ARBA" id="ARBA00023224"/>
    </source>
</evidence>
<evidence type="ECO:0000259" key="9">
    <source>
        <dbReference type="PROSITE" id="PS50262"/>
    </source>
</evidence>
<organism evidence="10 11">
    <name type="scientific">Mytilus edulis</name>
    <name type="common">Blue mussel</name>
    <dbReference type="NCBI Taxonomy" id="6550"/>
    <lineage>
        <taxon>Eukaryota</taxon>
        <taxon>Metazoa</taxon>
        <taxon>Spiralia</taxon>
        <taxon>Lophotrochozoa</taxon>
        <taxon>Mollusca</taxon>
        <taxon>Bivalvia</taxon>
        <taxon>Autobranchia</taxon>
        <taxon>Pteriomorphia</taxon>
        <taxon>Mytilida</taxon>
        <taxon>Mytiloidea</taxon>
        <taxon>Mytilidae</taxon>
        <taxon>Mytilinae</taxon>
        <taxon>Mytilus</taxon>
    </lineage>
</organism>
<evidence type="ECO:0000256" key="4">
    <source>
        <dbReference type="ARBA" id="ARBA00023040"/>
    </source>
</evidence>
<dbReference type="OrthoDB" id="6117012at2759"/>
<gene>
    <name evidence="10" type="ORF">MEDL_42816</name>
</gene>
<dbReference type="CDD" id="cd00637">
    <property type="entry name" value="7tm_classA_rhodopsin-like"/>
    <property type="match status" value="2"/>
</dbReference>
<keyword evidence="3 8" id="KW-1133">Transmembrane helix</keyword>
<evidence type="ECO:0000256" key="8">
    <source>
        <dbReference type="SAM" id="Phobius"/>
    </source>
</evidence>
<feature type="transmembrane region" description="Helical" evidence="8">
    <location>
        <begin position="317"/>
        <end position="341"/>
    </location>
</feature>
<feature type="transmembrane region" description="Helical" evidence="8">
    <location>
        <begin position="82"/>
        <end position="104"/>
    </location>
</feature>
<protein>
    <submittedName>
        <fullName evidence="10">PRLHR</fullName>
    </submittedName>
</protein>
<comment type="caution">
    <text evidence="10">The sequence shown here is derived from an EMBL/GenBank/DDBJ whole genome shotgun (WGS) entry which is preliminary data.</text>
</comment>
<keyword evidence="2 8" id="KW-0812">Transmembrane</keyword>
<feature type="transmembrane region" description="Helical" evidence="8">
    <location>
        <begin position="353"/>
        <end position="377"/>
    </location>
</feature>
<feature type="domain" description="G-protein coupled receptors family 1 profile" evidence="9">
    <location>
        <begin position="1"/>
        <end position="376"/>
    </location>
</feature>
<dbReference type="SUPFAM" id="SSF81321">
    <property type="entry name" value="Family A G protein-coupled receptor-like"/>
    <property type="match status" value="1"/>
</dbReference>
<dbReference type="EMBL" id="CAJPWZ010002041">
    <property type="protein sequence ID" value="CAG2229945.1"/>
    <property type="molecule type" value="Genomic_DNA"/>
</dbReference>
<dbReference type="Proteomes" id="UP000683360">
    <property type="component" value="Unassembled WGS sequence"/>
</dbReference>
<dbReference type="InterPro" id="IPR000276">
    <property type="entry name" value="GPCR_Rhodpsn"/>
</dbReference>
<comment type="subcellular location">
    <subcellularLocation>
        <location evidence="1">Membrane</location>
        <topology evidence="1">Multi-pass membrane protein</topology>
    </subcellularLocation>
</comment>
<proteinExistence type="predicted"/>
<dbReference type="InterPro" id="IPR017452">
    <property type="entry name" value="GPCR_Rhodpsn_7TM"/>
</dbReference>
<name>A0A8S3T8T6_MYTED</name>
<keyword evidence="6" id="KW-0675">Receptor</keyword>
<dbReference type="GO" id="GO:0016020">
    <property type="term" value="C:membrane"/>
    <property type="evidence" value="ECO:0007669"/>
    <property type="project" value="UniProtKB-SubCell"/>
</dbReference>
<evidence type="ECO:0000256" key="5">
    <source>
        <dbReference type="ARBA" id="ARBA00023136"/>
    </source>
</evidence>
<reference evidence="10" key="1">
    <citation type="submission" date="2021-03" db="EMBL/GenBank/DDBJ databases">
        <authorList>
            <person name="Bekaert M."/>
        </authorList>
    </citation>
    <scope>NUCLEOTIDE SEQUENCE</scope>
</reference>
<keyword evidence="11" id="KW-1185">Reference proteome</keyword>
<evidence type="ECO:0000313" key="11">
    <source>
        <dbReference type="Proteomes" id="UP000683360"/>
    </source>
</evidence>